<evidence type="ECO:0000313" key="9">
    <source>
        <dbReference type="Proteomes" id="UP000294498"/>
    </source>
</evidence>
<dbReference type="GO" id="GO:0016705">
    <property type="term" value="F:oxidoreductase activity, acting on paired donors, with incorporation or reduction of molecular oxygen"/>
    <property type="evidence" value="ECO:0007669"/>
    <property type="project" value="InterPro"/>
</dbReference>
<keyword evidence="6 7" id="KW-0503">Monooxygenase</keyword>
<evidence type="ECO:0000256" key="2">
    <source>
        <dbReference type="ARBA" id="ARBA00022617"/>
    </source>
</evidence>
<evidence type="ECO:0000256" key="5">
    <source>
        <dbReference type="ARBA" id="ARBA00023004"/>
    </source>
</evidence>
<dbReference type="GO" id="GO:0005506">
    <property type="term" value="F:iron ion binding"/>
    <property type="evidence" value="ECO:0007669"/>
    <property type="project" value="InterPro"/>
</dbReference>
<dbReference type="AlphaFoldDB" id="A0A4R8DGT9"/>
<dbReference type="RefSeq" id="WP_133998160.1">
    <property type="nucleotide sequence ID" value="NZ_SODV01000002.1"/>
</dbReference>
<organism evidence="8 9">
    <name type="scientific">Dinghuibacter silviterrae</name>
    <dbReference type="NCBI Taxonomy" id="1539049"/>
    <lineage>
        <taxon>Bacteria</taxon>
        <taxon>Pseudomonadati</taxon>
        <taxon>Bacteroidota</taxon>
        <taxon>Chitinophagia</taxon>
        <taxon>Chitinophagales</taxon>
        <taxon>Chitinophagaceae</taxon>
        <taxon>Dinghuibacter</taxon>
    </lineage>
</organism>
<dbReference type="PRINTS" id="PR00385">
    <property type="entry name" value="P450"/>
</dbReference>
<keyword evidence="3 7" id="KW-0479">Metal-binding</keyword>
<sequence length="380" mass="43267">MQSPHQLGDLSSWYAQMRNENPVYYDEEFPLIFGPKGSWQVFCYEDVRRVLSDYSVFSNEYMPKIEENPIGNSFNQTDPPLHGKLRALVSGAFSVEAMRQLEDTVYTQCEGLITKVLNQGEWDIVNDFALPLSASVIAQALGIPPQHFESFNAWTKMVVEGTGFYQGQEGMKNFFLELFEERRMRPQPDLISHLLTENMDPEHIFAHCIILFMAGYETTSTLIGNALFYLSEHETLQDQLHALPGDIPRAINEVLRLRPSALNMYRIAAQDVELKGQWIKKGQFVTAWIGSANRDPSVFPYPNHFDLDRTNFSQILSFGHGIHFCVGAPLARLEARIALEVILRHMKKLKVRENTQLVPATSSTMLSGFKSLPLTFEVRA</sequence>
<dbReference type="PANTHER" id="PTHR46696">
    <property type="entry name" value="P450, PUTATIVE (EUROFUNG)-RELATED"/>
    <property type="match status" value="1"/>
</dbReference>
<keyword evidence="4 7" id="KW-0560">Oxidoreductase</keyword>
<evidence type="ECO:0000313" key="8">
    <source>
        <dbReference type="EMBL" id="TDW96899.1"/>
    </source>
</evidence>
<dbReference type="PRINTS" id="PR00359">
    <property type="entry name" value="BP450"/>
</dbReference>
<dbReference type="InterPro" id="IPR002397">
    <property type="entry name" value="Cyt_P450_B"/>
</dbReference>
<reference evidence="8 9" key="1">
    <citation type="submission" date="2019-03" db="EMBL/GenBank/DDBJ databases">
        <title>Genomic Encyclopedia of Type Strains, Phase IV (KMG-IV): sequencing the most valuable type-strain genomes for metagenomic binning, comparative biology and taxonomic classification.</title>
        <authorList>
            <person name="Goeker M."/>
        </authorList>
    </citation>
    <scope>NUCLEOTIDE SEQUENCE [LARGE SCALE GENOMIC DNA]</scope>
    <source>
        <strain evidence="8 9">DSM 100059</strain>
    </source>
</reference>
<evidence type="ECO:0000256" key="1">
    <source>
        <dbReference type="ARBA" id="ARBA00010617"/>
    </source>
</evidence>
<keyword evidence="9" id="KW-1185">Reference proteome</keyword>
<dbReference type="EMBL" id="SODV01000002">
    <property type="protein sequence ID" value="TDW96899.1"/>
    <property type="molecule type" value="Genomic_DNA"/>
</dbReference>
<proteinExistence type="inferred from homology"/>
<dbReference type="OrthoDB" id="9801155at2"/>
<dbReference type="InterPro" id="IPR036396">
    <property type="entry name" value="Cyt_P450_sf"/>
</dbReference>
<dbReference type="InterPro" id="IPR017972">
    <property type="entry name" value="Cyt_P450_CS"/>
</dbReference>
<evidence type="ECO:0000256" key="4">
    <source>
        <dbReference type="ARBA" id="ARBA00023002"/>
    </source>
</evidence>
<evidence type="ECO:0000256" key="3">
    <source>
        <dbReference type="ARBA" id="ARBA00022723"/>
    </source>
</evidence>
<gene>
    <name evidence="8" type="ORF">EDB95_4735</name>
</gene>
<dbReference type="FunFam" id="1.10.630.10:FF:000018">
    <property type="entry name" value="Cytochrome P450 monooxygenase"/>
    <property type="match status" value="1"/>
</dbReference>
<evidence type="ECO:0000256" key="6">
    <source>
        <dbReference type="ARBA" id="ARBA00023033"/>
    </source>
</evidence>
<dbReference type="PANTHER" id="PTHR46696:SF1">
    <property type="entry name" value="CYTOCHROME P450 YJIB-RELATED"/>
    <property type="match status" value="1"/>
</dbReference>
<dbReference type="GO" id="GO:0020037">
    <property type="term" value="F:heme binding"/>
    <property type="evidence" value="ECO:0007669"/>
    <property type="project" value="InterPro"/>
</dbReference>
<keyword evidence="2 7" id="KW-0349">Heme</keyword>
<dbReference type="Pfam" id="PF00067">
    <property type="entry name" value="p450"/>
    <property type="match status" value="2"/>
</dbReference>
<comment type="similarity">
    <text evidence="1 7">Belongs to the cytochrome P450 family.</text>
</comment>
<keyword evidence="5 7" id="KW-0408">Iron</keyword>
<accession>A0A4R8DGT9</accession>
<dbReference type="PROSITE" id="PS00086">
    <property type="entry name" value="CYTOCHROME_P450"/>
    <property type="match status" value="1"/>
</dbReference>
<comment type="caution">
    <text evidence="8">The sequence shown here is derived from an EMBL/GenBank/DDBJ whole genome shotgun (WGS) entry which is preliminary data.</text>
</comment>
<name>A0A4R8DGT9_9BACT</name>
<evidence type="ECO:0000256" key="7">
    <source>
        <dbReference type="RuleBase" id="RU000461"/>
    </source>
</evidence>
<dbReference type="GO" id="GO:0004497">
    <property type="term" value="F:monooxygenase activity"/>
    <property type="evidence" value="ECO:0007669"/>
    <property type="project" value="UniProtKB-KW"/>
</dbReference>
<dbReference type="Proteomes" id="UP000294498">
    <property type="component" value="Unassembled WGS sequence"/>
</dbReference>
<dbReference type="SUPFAM" id="SSF48264">
    <property type="entry name" value="Cytochrome P450"/>
    <property type="match status" value="1"/>
</dbReference>
<dbReference type="InterPro" id="IPR001128">
    <property type="entry name" value="Cyt_P450"/>
</dbReference>
<dbReference type="Gene3D" id="1.10.630.10">
    <property type="entry name" value="Cytochrome P450"/>
    <property type="match status" value="1"/>
</dbReference>
<protein>
    <submittedName>
        <fullName evidence="8">Cytochrome P450</fullName>
    </submittedName>
</protein>